<organism evidence="1 2">
    <name type="scientific">Pseudomonas simiae</name>
    <dbReference type="NCBI Taxonomy" id="321846"/>
    <lineage>
        <taxon>Bacteria</taxon>
        <taxon>Pseudomonadati</taxon>
        <taxon>Pseudomonadota</taxon>
        <taxon>Gammaproteobacteria</taxon>
        <taxon>Pseudomonadales</taxon>
        <taxon>Pseudomonadaceae</taxon>
        <taxon>Pseudomonas</taxon>
    </lineage>
</organism>
<evidence type="ECO:0000313" key="2">
    <source>
        <dbReference type="Proteomes" id="UP000814078"/>
    </source>
</evidence>
<protein>
    <submittedName>
        <fullName evidence="1">SMP-30/gluconolactonase/LRE family protein</fullName>
    </submittedName>
</protein>
<proteinExistence type="predicted"/>
<dbReference type="EMBL" id="WKCM01000017">
    <property type="protein sequence ID" value="MCF5319109.1"/>
    <property type="molecule type" value="Genomic_DNA"/>
</dbReference>
<dbReference type="Proteomes" id="UP000814078">
    <property type="component" value="Unassembled WGS sequence"/>
</dbReference>
<dbReference type="InterPro" id="IPR011042">
    <property type="entry name" value="6-blade_b-propeller_TolB-like"/>
</dbReference>
<comment type="caution">
    <text evidence="1">The sequence shown here is derived from an EMBL/GenBank/DDBJ whole genome shotgun (WGS) entry which is preliminary data.</text>
</comment>
<dbReference type="Gene3D" id="2.120.10.30">
    <property type="entry name" value="TolB, C-terminal domain"/>
    <property type="match status" value="1"/>
</dbReference>
<keyword evidence="2" id="KW-1185">Reference proteome</keyword>
<name>A0ABS9G262_9PSED</name>
<accession>A0ABS9G262</accession>
<sequence>GKAIGHISLPERCPNLCFGGREGSRLFMAGSHSIYSLFVNTRDAGFGS</sequence>
<gene>
    <name evidence="1" type="ORF">GIW13_12495</name>
</gene>
<evidence type="ECO:0000313" key="1">
    <source>
        <dbReference type="EMBL" id="MCF5319109.1"/>
    </source>
</evidence>
<reference evidence="1 2" key="1">
    <citation type="submission" date="2019-11" db="EMBL/GenBank/DDBJ databases">
        <title>Epiphytic Pseudomonas syringae from cherry orchards.</title>
        <authorList>
            <person name="Hulin M.T."/>
        </authorList>
    </citation>
    <scope>NUCLEOTIDE SEQUENCE [LARGE SCALE GENOMIC DNA]</scope>
    <source>
        <strain evidence="1 2">PA-5-11C</strain>
    </source>
</reference>
<feature type="non-terminal residue" evidence="1">
    <location>
        <position position="1"/>
    </location>
</feature>